<gene>
    <name evidence="2" type="ORF">CCAM_LOCUS21744</name>
</gene>
<dbReference type="OrthoDB" id="1280499at2759"/>
<reference evidence="2 3" key="1">
    <citation type="submission" date="2018-04" db="EMBL/GenBank/DDBJ databases">
        <authorList>
            <person name="Vogel A."/>
        </authorList>
    </citation>
    <scope>NUCLEOTIDE SEQUENCE [LARGE SCALE GENOMIC DNA]</scope>
</reference>
<dbReference type="EMBL" id="OOIL02002033">
    <property type="protein sequence ID" value="VFQ79968.1"/>
    <property type="molecule type" value="Genomic_DNA"/>
</dbReference>
<feature type="region of interest" description="Disordered" evidence="1">
    <location>
        <begin position="1"/>
        <end position="75"/>
    </location>
</feature>
<evidence type="ECO:0000313" key="3">
    <source>
        <dbReference type="Proteomes" id="UP000595140"/>
    </source>
</evidence>
<sequence>MPMPPRGIYDGDTFYENETNDGRVNATSDSWEELWSESLPHNPPVGQDERRKRTFEGESSQPNKNARTSNVKKGKNENIQEMLGGIMDAISKRNESLNEVTTLMKDMIKTTSNAHISKFDIGETMAKLCCLPNLSHTSPEFLFACSMIEDPQRRTIFFSLPDDTSRVEYIKFMYKNSGMSLN</sequence>
<protein>
    <submittedName>
        <fullName evidence="2">Uncharacterized protein</fullName>
    </submittedName>
</protein>
<organism evidence="2 3">
    <name type="scientific">Cuscuta campestris</name>
    <dbReference type="NCBI Taxonomy" id="132261"/>
    <lineage>
        <taxon>Eukaryota</taxon>
        <taxon>Viridiplantae</taxon>
        <taxon>Streptophyta</taxon>
        <taxon>Embryophyta</taxon>
        <taxon>Tracheophyta</taxon>
        <taxon>Spermatophyta</taxon>
        <taxon>Magnoliopsida</taxon>
        <taxon>eudicotyledons</taxon>
        <taxon>Gunneridae</taxon>
        <taxon>Pentapetalae</taxon>
        <taxon>asterids</taxon>
        <taxon>lamiids</taxon>
        <taxon>Solanales</taxon>
        <taxon>Convolvulaceae</taxon>
        <taxon>Cuscuteae</taxon>
        <taxon>Cuscuta</taxon>
        <taxon>Cuscuta subgen. Grammica</taxon>
        <taxon>Cuscuta sect. Cleistogrammica</taxon>
    </lineage>
</organism>
<proteinExistence type="predicted"/>
<accession>A0A484LW20</accession>
<evidence type="ECO:0000313" key="2">
    <source>
        <dbReference type="EMBL" id="VFQ79968.1"/>
    </source>
</evidence>
<keyword evidence="3" id="KW-1185">Reference proteome</keyword>
<feature type="compositionally biased region" description="Polar residues" evidence="1">
    <location>
        <begin position="57"/>
        <end position="71"/>
    </location>
</feature>
<dbReference type="Proteomes" id="UP000595140">
    <property type="component" value="Unassembled WGS sequence"/>
</dbReference>
<evidence type="ECO:0000256" key="1">
    <source>
        <dbReference type="SAM" id="MobiDB-lite"/>
    </source>
</evidence>
<dbReference type="AlphaFoldDB" id="A0A484LW20"/>
<name>A0A484LW20_9ASTE</name>
<feature type="compositionally biased region" description="Basic and acidic residues" evidence="1">
    <location>
        <begin position="47"/>
        <end position="56"/>
    </location>
</feature>